<dbReference type="AlphaFoldDB" id="A0A0R3U5Q5"/>
<keyword evidence="3" id="KW-0472">Membrane</keyword>
<accession>A0A0R3U5Q5</accession>
<feature type="domain" description="Frizzled/Smoothened 7TM" evidence="4">
    <location>
        <begin position="187"/>
        <end position="331"/>
    </location>
</feature>
<evidence type="ECO:0000256" key="2">
    <source>
        <dbReference type="SAM" id="MobiDB-lite"/>
    </source>
</evidence>
<feature type="compositionally biased region" description="Gly residues" evidence="2">
    <location>
        <begin position="84"/>
        <end position="93"/>
    </location>
</feature>
<feature type="transmembrane region" description="Helical" evidence="3">
    <location>
        <begin position="194"/>
        <end position="212"/>
    </location>
</feature>
<sequence>MLVYMPVIAAAFWSNILDYAIFSVFHDAASRITRPAPRPAFPRPSHIQRLYRRRPWRLRGLRERPPAPLLPPDSCELPKKRRGGGGGGGGGGVNQAMERSVSPSSPSTRKISLVEMGEKASVQPANQNASWKLRSGDFVGHNMPLVFRVLYPTSSVRDSFSDGVTGQSEEDFGRQRLADQQRATFNSMGSQTTCIHIVALAAPIVFSVITVTASEIDGEPLSGLCWVGIRTLWAYCAMVVSPLVLCLLAKAIYLGRAIGSMKRLRQYLLATSYQPADREMAHRLLLCFRAYVMFILALTTLLAFFVGVHFYAYIGEPKWLESQRLFLFCQLRHRLMGLDGVSASTVCRNPASATSTFYSEVQFNSQVDGGGGVRVERNSSPLRFPSDYPPASLLEDDVAIHKKPLTGPLLLNLFTYLMVNLVFASMCLLDRAVKRKWLDLARGLFSVCTSCPTKHLDASRCLEQPPLAVPSDPHTFHLPPSFSWWDPGVFFLSPPRKTSALATTTRQCRHHDTTTTTSVSPLARHQTLLASTTATTQMRPLATSDVSCACNRRYSSSTNEESWIMPSVLSSVGLTNTASIARRGGGVGGNTSSVVISNATSAAAAPMHKSNSLNSSQSLFASRRGRRSPLEGETLFNPLSSSPSHRDEANMATVTAAALEHTLTRSGRRSRHRRMWPGKSSSSELHLKPPCRHCWPCLRRLEAAWPCRDVYTTSTSLTC</sequence>
<dbReference type="STRING" id="53468.A0A0R3U5Q5"/>
<keyword evidence="6" id="KW-1185">Reference proteome</keyword>
<dbReference type="Pfam" id="PF01534">
    <property type="entry name" value="Frizzled"/>
    <property type="match status" value="1"/>
</dbReference>
<organism evidence="5 6">
    <name type="scientific">Mesocestoides corti</name>
    <name type="common">Flatworm</name>
    <dbReference type="NCBI Taxonomy" id="53468"/>
    <lineage>
        <taxon>Eukaryota</taxon>
        <taxon>Metazoa</taxon>
        <taxon>Spiralia</taxon>
        <taxon>Lophotrochozoa</taxon>
        <taxon>Platyhelminthes</taxon>
        <taxon>Cestoda</taxon>
        <taxon>Eucestoda</taxon>
        <taxon>Cyclophyllidea</taxon>
        <taxon>Mesocestoididae</taxon>
        <taxon>Mesocestoides</taxon>
    </lineage>
</organism>
<name>A0A0R3U5Q5_MESCO</name>
<evidence type="ECO:0000259" key="4">
    <source>
        <dbReference type="Pfam" id="PF01534"/>
    </source>
</evidence>
<dbReference type="OrthoDB" id="10064659at2759"/>
<feature type="region of interest" description="Disordered" evidence="2">
    <location>
        <begin position="62"/>
        <end position="108"/>
    </location>
</feature>
<dbReference type="Gene3D" id="1.20.1070.10">
    <property type="entry name" value="Rhodopsin 7-helix transmembrane proteins"/>
    <property type="match status" value="1"/>
</dbReference>
<proteinExistence type="predicted"/>
<keyword evidence="3" id="KW-1133">Transmembrane helix</keyword>
<dbReference type="InterPro" id="IPR000539">
    <property type="entry name" value="Frizzled/Smoothened_7TM"/>
</dbReference>
<evidence type="ECO:0000313" key="6">
    <source>
        <dbReference type="Proteomes" id="UP000267029"/>
    </source>
</evidence>
<feature type="transmembrane region" description="Helical" evidence="3">
    <location>
        <begin position="409"/>
        <end position="429"/>
    </location>
</feature>
<feature type="region of interest" description="Disordered" evidence="2">
    <location>
        <begin position="624"/>
        <end position="646"/>
    </location>
</feature>
<feature type="transmembrane region" description="Helical" evidence="3">
    <location>
        <begin position="232"/>
        <end position="255"/>
    </location>
</feature>
<dbReference type="Proteomes" id="UP000267029">
    <property type="component" value="Unassembled WGS sequence"/>
</dbReference>
<keyword evidence="3" id="KW-0812">Transmembrane</keyword>
<feature type="transmembrane region" description="Helical" evidence="3">
    <location>
        <begin position="290"/>
        <end position="314"/>
    </location>
</feature>
<dbReference type="GO" id="GO:0007166">
    <property type="term" value="P:cell surface receptor signaling pathway"/>
    <property type="evidence" value="ECO:0007669"/>
    <property type="project" value="InterPro"/>
</dbReference>
<reference evidence="5 6" key="1">
    <citation type="submission" date="2018-10" db="EMBL/GenBank/DDBJ databases">
        <authorList>
            <consortium name="Pathogen Informatics"/>
        </authorList>
    </citation>
    <scope>NUCLEOTIDE SEQUENCE [LARGE SCALE GENOMIC DNA]</scope>
</reference>
<keyword evidence="1" id="KW-0675">Receptor</keyword>
<protein>
    <recommendedName>
        <fullName evidence="4">Frizzled/Smoothened 7TM domain-containing protein</fullName>
    </recommendedName>
</protein>
<gene>
    <name evidence="5" type="ORF">MCOS_LOCUS2067</name>
</gene>
<evidence type="ECO:0000313" key="5">
    <source>
        <dbReference type="EMBL" id="VDD76064.1"/>
    </source>
</evidence>
<evidence type="ECO:0000256" key="1">
    <source>
        <dbReference type="ARBA" id="ARBA00023170"/>
    </source>
</evidence>
<evidence type="ECO:0000256" key="3">
    <source>
        <dbReference type="SAM" id="Phobius"/>
    </source>
</evidence>
<feature type="transmembrane region" description="Helical" evidence="3">
    <location>
        <begin position="6"/>
        <end position="25"/>
    </location>
</feature>
<dbReference type="EMBL" id="UXSR01000312">
    <property type="protein sequence ID" value="VDD76064.1"/>
    <property type="molecule type" value="Genomic_DNA"/>
</dbReference>
<dbReference type="GO" id="GO:0016020">
    <property type="term" value="C:membrane"/>
    <property type="evidence" value="ECO:0007669"/>
    <property type="project" value="InterPro"/>
</dbReference>